<organism evidence="1 2">
    <name type="scientific">Aureimonas pseudogalii</name>
    <dbReference type="NCBI Taxonomy" id="1744844"/>
    <lineage>
        <taxon>Bacteria</taxon>
        <taxon>Pseudomonadati</taxon>
        <taxon>Pseudomonadota</taxon>
        <taxon>Alphaproteobacteria</taxon>
        <taxon>Hyphomicrobiales</taxon>
        <taxon>Aurantimonadaceae</taxon>
        <taxon>Aureimonas</taxon>
    </lineage>
</organism>
<proteinExistence type="predicted"/>
<dbReference type="Proteomes" id="UP000542776">
    <property type="component" value="Unassembled WGS sequence"/>
</dbReference>
<comment type="caution">
    <text evidence="1">The sequence shown here is derived from an EMBL/GenBank/DDBJ whole genome shotgun (WGS) entry which is preliminary data.</text>
</comment>
<dbReference type="EMBL" id="JACIEK010000001">
    <property type="protein sequence ID" value="MBB3996427.1"/>
    <property type="molecule type" value="Genomic_DNA"/>
</dbReference>
<dbReference type="InterPro" id="IPR003477">
    <property type="entry name" value="PemK-like"/>
</dbReference>
<keyword evidence="1" id="KW-0378">Hydrolase</keyword>
<protein>
    <submittedName>
        <fullName evidence="1">mRNA interferase MazF</fullName>
        <ecNumber evidence="1">3.1.-.-</ecNumber>
    </submittedName>
</protein>
<accession>A0A7W6E7Z3</accession>
<evidence type="ECO:0000313" key="1">
    <source>
        <dbReference type="EMBL" id="MBB3996427.1"/>
    </source>
</evidence>
<evidence type="ECO:0000313" key="2">
    <source>
        <dbReference type="Proteomes" id="UP000542776"/>
    </source>
</evidence>
<dbReference type="EC" id="3.1.-.-" evidence="1"/>
<reference evidence="1 2" key="1">
    <citation type="submission" date="2020-08" db="EMBL/GenBank/DDBJ databases">
        <title>Genomic Encyclopedia of Type Strains, Phase IV (KMG-IV): sequencing the most valuable type-strain genomes for metagenomic binning, comparative biology and taxonomic classification.</title>
        <authorList>
            <person name="Goeker M."/>
        </authorList>
    </citation>
    <scope>NUCLEOTIDE SEQUENCE [LARGE SCALE GENOMIC DNA]</scope>
    <source>
        <strain evidence="1 2">DSM 102238</strain>
    </source>
</reference>
<dbReference type="AlphaFoldDB" id="A0A7W6E7Z3"/>
<gene>
    <name evidence="1" type="ORF">GGR04_000248</name>
</gene>
<sequence length="107" mass="11359">MSLRGNAGKPRPGVIVHASELLRPGQPILVCPLTSVLLDDAVTRPTIEPTQTNGLRMVSQVMVNRMTSAEAGQLGTIVGTLSDEDMTKIDLAMMILLGLAHRLAGQT</sequence>
<name>A0A7W6E7Z3_9HYPH</name>
<dbReference type="InterPro" id="IPR011067">
    <property type="entry name" value="Plasmid_toxin/cell-grow_inhib"/>
</dbReference>
<dbReference type="SUPFAM" id="SSF50118">
    <property type="entry name" value="Cell growth inhibitor/plasmid maintenance toxic component"/>
    <property type="match status" value="1"/>
</dbReference>
<dbReference type="GO" id="GO:0003677">
    <property type="term" value="F:DNA binding"/>
    <property type="evidence" value="ECO:0007669"/>
    <property type="project" value="InterPro"/>
</dbReference>
<dbReference type="GO" id="GO:0016787">
    <property type="term" value="F:hydrolase activity"/>
    <property type="evidence" value="ECO:0007669"/>
    <property type="project" value="UniProtKB-KW"/>
</dbReference>
<keyword evidence="2" id="KW-1185">Reference proteome</keyword>
<dbReference type="Gene3D" id="2.30.30.110">
    <property type="match status" value="1"/>
</dbReference>
<dbReference type="Pfam" id="PF02452">
    <property type="entry name" value="PemK_toxin"/>
    <property type="match status" value="1"/>
</dbReference>